<evidence type="ECO:0000256" key="3">
    <source>
        <dbReference type="ARBA" id="ARBA00022692"/>
    </source>
</evidence>
<dbReference type="Pfam" id="PF01545">
    <property type="entry name" value="Cation_efflux"/>
    <property type="match status" value="1"/>
</dbReference>
<evidence type="ECO:0000256" key="4">
    <source>
        <dbReference type="ARBA" id="ARBA00022989"/>
    </source>
</evidence>
<sequence length="352" mass="39152">MSKANSMKNDPKEASKNKTPLDPEQPSTATPLTLDILKTTKKKEMGVYAIMIIVNLANVGLVLIKGVAAYVSSSFSIGTSAIESFGDVFVSILLFVQFILDKKVKKSEYPRGRSSESTTNLTASVVMMALASVNFIQSFDALITGKLVAEFGKPHIAVVVINIIVKVFLFFICLIKRDNNQIHVLMRDQLTDVLTNSIALVAVCLAHFYWKECDFIGAAIIFVLIIRNWAPIASETWFKLQGVKGDEEVNKEVSKILSENRILFSKLAGFVTYHIGNKCIVEIYCELALEEIMPNIRSEIYSKFEGKEEIQAVYLLPISEVKNTNAVNLNENGNLPSETAKREQFVQLLQSV</sequence>
<evidence type="ECO:0000256" key="6">
    <source>
        <dbReference type="SAM" id="MobiDB-lite"/>
    </source>
</evidence>
<reference evidence="9" key="2">
    <citation type="submission" date="2022-06" db="UniProtKB">
        <authorList>
            <consortium name="EnsemblMetazoa"/>
        </authorList>
    </citation>
    <scope>IDENTIFICATION</scope>
    <source>
        <strain evidence="9">DF5081</strain>
    </source>
</reference>
<dbReference type="AlphaFoldDB" id="A0A8R1DV28"/>
<proteinExistence type="predicted"/>
<feature type="transmembrane region" description="Helical" evidence="7">
    <location>
        <begin position="193"/>
        <end position="210"/>
    </location>
</feature>
<keyword evidence="10" id="KW-1185">Reference proteome</keyword>
<dbReference type="PANTHER" id="PTHR43840:SF1">
    <property type="entry name" value="ZT_DIMER DOMAIN-CONTAINING PROTEIN"/>
    <property type="match status" value="1"/>
</dbReference>
<dbReference type="OMA" id="KECDFIG"/>
<evidence type="ECO:0000313" key="10">
    <source>
        <dbReference type="Proteomes" id="UP000005237"/>
    </source>
</evidence>
<dbReference type="Gene3D" id="1.20.1510.10">
    <property type="entry name" value="Cation efflux protein transmembrane domain"/>
    <property type="match status" value="1"/>
</dbReference>
<evidence type="ECO:0000259" key="8">
    <source>
        <dbReference type="Pfam" id="PF01545"/>
    </source>
</evidence>
<accession>A0A8R1DV28</accession>
<evidence type="ECO:0000256" key="1">
    <source>
        <dbReference type="ARBA" id="ARBA00004141"/>
    </source>
</evidence>
<organism evidence="9 10">
    <name type="scientific">Caenorhabditis japonica</name>
    <dbReference type="NCBI Taxonomy" id="281687"/>
    <lineage>
        <taxon>Eukaryota</taxon>
        <taxon>Metazoa</taxon>
        <taxon>Ecdysozoa</taxon>
        <taxon>Nematoda</taxon>
        <taxon>Chromadorea</taxon>
        <taxon>Rhabditida</taxon>
        <taxon>Rhabditina</taxon>
        <taxon>Rhabditomorpha</taxon>
        <taxon>Rhabditoidea</taxon>
        <taxon>Rhabditidae</taxon>
        <taxon>Peloderinae</taxon>
        <taxon>Caenorhabditis</taxon>
    </lineage>
</organism>
<dbReference type="EnsemblMetazoa" id="CJA12347.1">
    <property type="protein sequence ID" value="CJA12347.1"/>
    <property type="gene ID" value="WBGene00131551"/>
</dbReference>
<comment type="subcellular location">
    <subcellularLocation>
        <location evidence="1">Membrane</location>
        <topology evidence="1">Multi-pass membrane protein</topology>
    </subcellularLocation>
</comment>
<dbReference type="SUPFAM" id="SSF161111">
    <property type="entry name" value="Cation efflux protein transmembrane domain-like"/>
    <property type="match status" value="1"/>
</dbReference>
<evidence type="ECO:0000256" key="5">
    <source>
        <dbReference type="ARBA" id="ARBA00023136"/>
    </source>
</evidence>
<dbReference type="InterPro" id="IPR027469">
    <property type="entry name" value="Cation_efflux_TMD_sf"/>
</dbReference>
<reference evidence="10" key="1">
    <citation type="submission" date="2010-08" db="EMBL/GenBank/DDBJ databases">
        <authorList>
            <consortium name="Caenorhabditis japonica Sequencing Consortium"/>
            <person name="Wilson R.K."/>
        </authorList>
    </citation>
    <scope>NUCLEOTIDE SEQUENCE [LARGE SCALE GENOMIC DNA]</scope>
    <source>
        <strain evidence="10">DF5081</strain>
    </source>
</reference>
<dbReference type="InterPro" id="IPR058533">
    <property type="entry name" value="Cation_efflux_TM"/>
</dbReference>
<dbReference type="GO" id="GO:0016020">
    <property type="term" value="C:membrane"/>
    <property type="evidence" value="ECO:0007669"/>
    <property type="project" value="UniProtKB-SubCell"/>
</dbReference>
<feature type="transmembrane region" description="Helical" evidence="7">
    <location>
        <begin position="47"/>
        <end position="71"/>
    </location>
</feature>
<protein>
    <recommendedName>
        <fullName evidence="8">Cation efflux protein transmembrane domain-containing protein</fullName>
    </recommendedName>
</protein>
<evidence type="ECO:0000256" key="2">
    <source>
        <dbReference type="ARBA" id="ARBA00022448"/>
    </source>
</evidence>
<dbReference type="GO" id="GO:0008324">
    <property type="term" value="F:monoatomic cation transmembrane transporter activity"/>
    <property type="evidence" value="ECO:0007669"/>
    <property type="project" value="InterPro"/>
</dbReference>
<name>A0A8R1DV28_CAEJA</name>
<evidence type="ECO:0000313" key="9">
    <source>
        <dbReference type="EnsemblMetazoa" id="CJA12347.1"/>
    </source>
</evidence>
<feature type="transmembrane region" description="Helical" evidence="7">
    <location>
        <begin position="121"/>
        <end position="143"/>
    </location>
</feature>
<evidence type="ECO:0000256" key="7">
    <source>
        <dbReference type="SAM" id="Phobius"/>
    </source>
</evidence>
<feature type="transmembrane region" description="Helical" evidence="7">
    <location>
        <begin position="216"/>
        <end position="234"/>
    </location>
</feature>
<feature type="region of interest" description="Disordered" evidence="6">
    <location>
        <begin position="1"/>
        <end position="29"/>
    </location>
</feature>
<keyword evidence="4 7" id="KW-1133">Transmembrane helix</keyword>
<dbReference type="PANTHER" id="PTHR43840">
    <property type="entry name" value="MITOCHONDRIAL METAL TRANSPORTER 1-RELATED"/>
    <property type="match status" value="1"/>
</dbReference>
<keyword evidence="3 7" id="KW-0812">Transmembrane</keyword>
<dbReference type="Proteomes" id="UP000005237">
    <property type="component" value="Unassembled WGS sequence"/>
</dbReference>
<keyword evidence="2" id="KW-0813">Transport</keyword>
<feature type="transmembrane region" description="Helical" evidence="7">
    <location>
        <begin position="77"/>
        <end position="100"/>
    </location>
</feature>
<feature type="domain" description="Cation efflux protein transmembrane" evidence="8">
    <location>
        <begin position="52"/>
        <end position="237"/>
    </location>
</feature>
<keyword evidence="5 7" id="KW-0472">Membrane</keyword>
<feature type="compositionally biased region" description="Basic and acidic residues" evidence="6">
    <location>
        <begin position="9"/>
        <end position="21"/>
    </location>
</feature>
<dbReference type="InterPro" id="IPR050291">
    <property type="entry name" value="CDF_Transporter"/>
</dbReference>
<feature type="transmembrane region" description="Helical" evidence="7">
    <location>
        <begin position="155"/>
        <end position="173"/>
    </location>
</feature>